<sequence length="133" mass="15194">MGAECSQQKCRCGGDKGELNNVDVGSTLQFIPEPLENDEVRDPAFEGLQGHWYRQEDNLHVGEVAGRHIIWHVHWKMPEYFSDLEILPRDPDDISGSNIQIKIQLGKHMTIGEVHADAQVAIHWEDGDIWLRK</sequence>
<gene>
    <name evidence="1" type="ORF">SPIL2461_LOCUS1618</name>
</gene>
<dbReference type="OrthoDB" id="405887at2759"/>
<organism evidence="1 2">
    <name type="scientific">Symbiodinium pilosum</name>
    <name type="common">Dinoflagellate</name>
    <dbReference type="NCBI Taxonomy" id="2952"/>
    <lineage>
        <taxon>Eukaryota</taxon>
        <taxon>Sar</taxon>
        <taxon>Alveolata</taxon>
        <taxon>Dinophyceae</taxon>
        <taxon>Suessiales</taxon>
        <taxon>Symbiodiniaceae</taxon>
        <taxon>Symbiodinium</taxon>
    </lineage>
</organism>
<name>A0A812J6W7_SYMPI</name>
<keyword evidence="2" id="KW-1185">Reference proteome</keyword>
<comment type="caution">
    <text evidence="1">The sequence shown here is derived from an EMBL/GenBank/DDBJ whole genome shotgun (WGS) entry which is preliminary data.</text>
</comment>
<evidence type="ECO:0000313" key="1">
    <source>
        <dbReference type="EMBL" id="CAE7194902.1"/>
    </source>
</evidence>
<protein>
    <submittedName>
        <fullName evidence="1">Uncharacterized protein</fullName>
    </submittedName>
</protein>
<evidence type="ECO:0000313" key="2">
    <source>
        <dbReference type="Proteomes" id="UP000649617"/>
    </source>
</evidence>
<dbReference type="AlphaFoldDB" id="A0A812J6W7"/>
<proteinExistence type="predicted"/>
<dbReference type="EMBL" id="CAJNIZ010001592">
    <property type="protein sequence ID" value="CAE7194902.1"/>
    <property type="molecule type" value="Genomic_DNA"/>
</dbReference>
<reference evidence="1" key="1">
    <citation type="submission" date="2021-02" db="EMBL/GenBank/DDBJ databases">
        <authorList>
            <person name="Dougan E. K."/>
            <person name="Rhodes N."/>
            <person name="Thang M."/>
            <person name="Chan C."/>
        </authorList>
    </citation>
    <scope>NUCLEOTIDE SEQUENCE</scope>
</reference>
<dbReference type="Proteomes" id="UP000649617">
    <property type="component" value="Unassembled WGS sequence"/>
</dbReference>
<accession>A0A812J6W7</accession>